<dbReference type="GO" id="GO:0004180">
    <property type="term" value="F:carboxypeptidase activity"/>
    <property type="evidence" value="ECO:0007669"/>
    <property type="project" value="UniProtKB-KW"/>
</dbReference>
<accession>A0A1M6T2T8</accession>
<dbReference type="GO" id="GO:0006508">
    <property type="term" value="P:proteolysis"/>
    <property type="evidence" value="ECO:0007669"/>
    <property type="project" value="InterPro"/>
</dbReference>
<name>A0A1M6T2T8_9FIRM</name>
<feature type="chain" id="PRO_5012025535" evidence="1">
    <location>
        <begin position="26"/>
        <end position="334"/>
    </location>
</feature>
<evidence type="ECO:0000259" key="3">
    <source>
        <dbReference type="Pfam" id="PF07833"/>
    </source>
</evidence>
<dbReference type="PANTHER" id="PTHR34385">
    <property type="entry name" value="D-ALANYL-D-ALANINE CARBOXYPEPTIDASE"/>
    <property type="match status" value="1"/>
</dbReference>
<keyword evidence="1" id="KW-0732">Signal</keyword>
<dbReference type="Gene3D" id="3.30.1380.10">
    <property type="match status" value="1"/>
</dbReference>
<evidence type="ECO:0000256" key="1">
    <source>
        <dbReference type="SAM" id="SignalP"/>
    </source>
</evidence>
<dbReference type="Gene3D" id="3.30.457.10">
    <property type="entry name" value="Copper amine oxidase-like, N-terminal domain"/>
    <property type="match status" value="2"/>
</dbReference>
<dbReference type="SUPFAM" id="SSF55383">
    <property type="entry name" value="Copper amine oxidase, domain N"/>
    <property type="match status" value="2"/>
</dbReference>
<dbReference type="Pfam" id="PF07833">
    <property type="entry name" value="Cu_amine_oxidN1"/>
    <property type="match status" value="1"/>
</dbReference>
<sequence>MFMQRLTVVLLTCLFCLLYAPGVQATPLNNAVFQPGSDKYIVNNQEQQMDTISFIEDGRVFVPIRYLAYACGVTDENILWDPASQTVQLLLADKQLTLQVGSNQLIRQEGMIEADATPQIIGARTYLPARWVAAYFGYTVDWDTANKAVLIYPSEQLKPRPPLPVKIILVNKQFRLPTDYRVGGDSLIHFKGYPFSSLLQEPLQNLFTAAAGQGVSLTITSGYRTAAEQQAIFNNRASQLGLKMTTSTVAPVGHSEHQTGLAVDIAGNGKAYAWLAANSWQHGFILRYPEGKETITGYSFEPWHFRYIGLPIAAFMHHKGIATLEEFIYYYAGS</sequence>
<feature type="domain" description="Copper amine oxidase-like N-terminal" evidence="3">
    <location>
        <begin position="42"/>
        <end position="151"/>
    </location>
</feature>
<gene>
    <name evidence="4" type="ORF">SAMN02745123_02132</name>
</gene>
<protein>
    <submittedName>
        <fullName evidence="4">D-alanyl-D-alanine carboxypeptidase</fullName>
    </submittedName>
</protein>
<dbReference type="Proteomes" id="UP000183997">
    <property type="component" value="Unassembled WGS sequence"/>
</dbReference>
<dbReference type="CDD" id="cd14852">
    <property type="entry name" value="LD-carboxypeptidase"/>
    <property type="match status" value="1"/>
</dbReference>
<evidence type="ECO:0000259" key="2">
    <source>
        <dbReference type="Pfam" id="PF02557"/>
    </source>
</evidence>
<reference evidence="5" key="1">
    <citation type="submission" date="2016-11" db="EMBL/GenBank/DDBJ databases">
        <authorList>
            <person name="Varghese N."/>
            <person name="Submissions S."/>
        </authorList>
    </citation>
    <scope>NUCLEOTIDE SEQUENCE [LARGE SCALE GENOMIC DNA]</scope>
    <source>
        <strain evidence="5">DSM 10349</strain>
    </source>
</reference>
<dbReference type="InterPro" id="IPR058193">
    <property type="entry name" value="VanY/YodJ_core_dom"/>
</dbReference>
<keyword evidence="4" id="KW-0378">Hydrolase</keyword>
<dbReference type="AlphaFoldDB" id="A0A1M6T2T8"/>
<dbReference type="InterPro" id="IPR009045">
    <property type="entry name" value="Zn_M74/Hedgehog-like"/>
</dbReference>
<keyword evidence="5" id="KW-1185">Reference proteome</keyword>
<proteinExistence type="predicted"/>
<dbReference type="Pfam" id="PF02557">
    <property type="entry name" value="VanY"/>
    <property type="match status" value="1"/>
</dbReference>
<feature type="signal peptide" evidence="1">
    <location>
        <begin position="1"/>
        <end position="25"/>
    </location>
</feature>
<keyword evidence="4" id="KW-0121">Carboxypeptidase</keyword>
<dbReference type="InterPro" id="IPR052179">
    <property type="entry name" value="DD-CPase-like"/>
</dbReference>
<dbReference type="PANTHER" id="PTHR34385:SF1">
    <property type="entry name" value="PEPTIDOGLYCAN L-ALANYL-D-GLUTAMATE ENDOPEPTIDASE CWLK"/>
    <property type="match status" value="1"/>
</dbReference>
<dbReference type="InterPro" id="IPR036582">
    <property type="entry name" value="Mao_N_sf"/>
</dbReference>
<organism evidence="4 5">
    <name type="scientific">Desulforamulus aeronauticus DSM 10349</name>
    <dbReference type="NCBI Taxonomy" id="1121421"/>
    <lineage>
        <taxon>Bacteria</taxon>
        <taxon>Bacillati</taxon>
        <taxon>Bacillota</taxon>
        <taxon>Clostridia</taxon>
        <taxon>Eubacteriales</taxon>
        <taxon>Peptococcaceae</taxon>
        <taxon>Desulforamulus</taxon>
    </lineage>
</organism>
<dbReference type="InterPro" id="IPR003709">
    <property type="entry name" value="VanY-like_core_dom"/>
</dbReference>
<evidence type="ECO:0000313" key="5">
    <source>
        <dbReference type="Proteomes" id="UP000183997"/>
    </source>
</evidence>
<dbReference type="SUPFAM" id="SSF55166">
    <property type="entry name" value="Hedgehog/DD-peptidase"/>
    <property type="match status" value="1"/>
</dbReference>
<evidence type="ECO:0000313" key="4">
    <source>
        <dbReference type="EMBL" id="SHK51128.1"/>
    </source>
</evidence>
<dbReference type="STRING" id="1121421.SAMN02745123_02132"/>
<feature type="domain" description="D-alanyl-D-alanine carboxypeptidase-like core" evidence="2">
    <location>
        <begin position="200"/>
        <end position="309"/>
    </location>
</feature>
<dbReference type="EMBL" id="FRAR01000015">
    <property type="protein sequence ID" value="SHK51128.1"/>
    <property type="molecule type" value="Genomic_DNA"/>
</dbReference>
<dbReference type="InterPro" id="IPR012854">
    <property type="entry name" value="Cu_amine_oxidase-like_N"/>
</dbReference>
<keyword evidence="4" id="KW-0645">Protease</keyword>